<keyword evidence="3" id="KW-0677">Repeat</keyword>
<comment type="subcellular location">
    <subcellularLocation>
        <location evidence="1">Nucleus</location>
    </subcellularLocation>
</comment>
<dbReference type="Pfam" id="PF12874">
    <property type="entry name" value="zf-met"/>
    <property type="match status" value="1"/>
</dbReference>
<accession>A0A8D8M2X0</accession>
<dbReference type="PANTHER" id="PTHR24376">
    <property type="entry name" value="ZINC FINGER PROTEIN"/>
    <property type="match status" value="1"/>
</dbReference>
<evidence type="ECO:0000256" key="4">
    <source>
        <dbReference type="ARBA" id="ARBA00022771"/>
    </source>
</evidence>
<dbReference type="GO" id="GO:0000978">
    <property type="term" value="F:RNA polymerase II cis-regulatory region sequence-specific DNA binding"/>
    <property type="evidence" value="ECO:0007669"/>
    <property type="project" value="TreeGrafter"/>
</dbReference>
<feature type="domain" description="C2H2-type" evidence="8">
    <location>
        <begin position="218"/>
        <end position="241"/>
    </location>
</feature>
<evidence type="ECO:0000256" key="3">
    <source>
        <dbReference type="ARBA" id="ARBA00022737"/>
    </source>
</evidence>
<protein>
    <submittedName>
        <fullName evidence="9">Zinc finger protein 26</fullName>
    </submittedName>
</protein>
<dbReference type="InterPro" id="IPR036236">
    <property type="entry name" value="Znf_C2H2_sf"/>
</dbReference>
<dbReference type="PROSITE" id="PS00028">
    <property type="entry name" value="ZINC_FINGER_C2H2_1"/>
    <property type="match status" value="11"/>
</dbReference>
<feature type="domain" description="C2H2-type" evidence="8">
    <location>
        <begin position="361"/>
        <end position="389"/>
    </location>
</feature>
<keyword evidence="4 7" id="KW-0863">Zinc-finger</keyword>
<evidence type="ECO:0000259" key="8">
    <source>
        <dbReference type="PROSITE" id="PS50157"/>
    </source>
</evidence>
<dbReference type="InterPro" id="IPR013087">
    <property type="entry name" value="Znf_C2H2_type"/>
</dbReference>
<organism evidence="9">
    <name type="scientific">Cacopsylla melanoneura</name>
    <dbReference type="NCBI Taxonomy" id="428564"/>
    <lineage>
        <taxon>Eukaryota</taxon>
        <taxon>Metazoa</taxon>
        <taxon>Ecdysozoa</taxon>
        <taxon>Arthropoda</taxon>
        <taxon>Hexapoda</taxon>
        <taxon>Insecta</taxon>
        <taxon>Pterygota</taxon>
        <taxon>Neoptera</taxon>
        <taxon>Paraneoptera</taxon>
        <taxon>Hemiptera</taxon>
        <taxon>Sternorrhyncha</taxon>
        <taxon>Psylloidea</taxon>
        <taxon>Psyllidae</taxon>
        <taxon>Psyllinae</taxon>
        <taxon>Cacopsylla</taxon>
    </lineage>
</organism>
<evidence type="ECO:0000256" key="6">
    <source>
        <dbReference type="ARBA" id="ARBA00023242"/>
    </source>
</evidence>
<dbReference type="Pfam" id="PF00096">
    <property type="entry name" value="zf-C2H2"/>
    <property type="match status" value="2"/>
</dbReference>
<dbReference type="GO" id="GO:0008270">
    <property type="term" value="F:zinc ion binding"/>
    <property type="evidence" value="ECO:0007669"/>
    <property type="project" value="UniProtKB-KW"/>
</dbReference>
<dbReference type="AlphaFoldDB" id="A0A8D8M2X0"/>
<name>A0A8D8M2X0_9HEMI</name>
<evidence type="ECO:0000256" key="1">
    <source>
        <dbReference type="ARBA" id="ARBA00004123"/>
    </source>
</evidence>
<proteinExistence type="predicted"/>
<evidence type="ECO:0000313" key="9">
    <source>
        <dbReference type="EMBL" id="CAG6621109.1"/>
    </source>
</evidence>
<dbReference type="PANTHER" id="PTHR24376:SF235">
    <property type="entry name" value="C2H2-TYPE DOMAIN-CONTAINING PROTEIN"/>
    <property type="match status" value="1"/>
</dbReference>
<dbReference type="Gene3D" id="3.30.160.60">
    <property type="entry name" value="Classic Zinc Finger"/>
    <property type="match status" value="6"/>
</dbReference>
<evidence type="ECO:0000256" key="2">
    <source>
        <dbReference type="ARBA" id="ARBA00022723"/>
    </source>
</evidence>
<feature type="domain" description="C2H2-type" evidence="8">
    <location>
        <begin position="333"/>
        <end position="358"/>
    </location>
</feature>
<dbReference type="EMBL" id="HBUF01049329">
    <property type="protein sequence ID" value="CAG6621109.1"/>
    <property type="molecule type" value="Transcribed_RNA"/>
</dbReference>
<feature type="domain" description="C2H2-type" evidence="8">
    <location>
        <begin position="525"/>
        <end position="548"/>
    </location>
</feature>
<dbReference type="SMART" id="SM00355">
    <property type="entry name" value="ZnF_C2H2"/>
    <property type="match status" value="15"/>
</dbReference>
<evidence type="ECO:0000256" key="7">
    <source>
        <dbReference type="PROSITE-ProRule" id="PRU00042"/>
    </source>
</evidence>
<feature type="domain" description="C2H2-type" evidence="8">
    <location>
        <begin position="178"/>
        <end position="206"/>
    </location>
</feature>
<evidence type="ECO:0000256" key="5">
    <source>
        <dbReference type="ARBA" id="ARBA00022833"/>
    </source>
</evidence>
<sequence length="614" mass="71904">MIIKIPRDKVEIFEMVSIKQEFDEICSSDVLCDVKPTSNLVATNLIENETEVRNMFNKASHNQCEGPSGLVTKSNEDQKFWCNVCAAEFQYEKHLVLHVSREHVRNQVNAENEDTLGLDKDIFDTVTIKKEFDESCSSASNTSKPILNNIYNIQGHGLSINVHNQIQSTSKSHEEESLQCDMCSENFSSKKILIKHLTKKHKSKRSYTKYKKASPKNFECLVCHRNFEKSFRILNHTRKCHPSYNCFMCLFCEKLFPSVTKLTKHSKTIHSQSTHACVTCWKVYTSPKCLKTHLKVCQTPLLSKIQVNCEVCGKILQTQSIENHLRVHMGIVFPCTECSETFLHLETLCTHRNVKHRGIVYKCNFCAHIFSGNSELKRHLVAIHKIKTEKVIYQPYYCDLCGKKFVSKSHMSDHIRSIHLNEYCCKICSVSRSYNSIYYLKRHIEEQHEGKKKKIKNRVYNYYHYYCNLCNKKYNDKRQLRNHLNVTHYKLVPKLPKVICEVCGLACANQRSLQRHKERHGKARFSCHLCEKSYAIRFELLAHIRMAHLRINCSKCNLKFKSNKKFMQHIQLECPGRYVCYYCNMIFDNKQKVKCHIQGYHFLQVNVRVFHHVS</sequence>
<dbReference type="PROSITE" id="PS50157">
    <property type="entry name" value="ZINC_FINGER_C2H2_2"/>
    <property type="match status" value="8"/>
</dbReference>
<dbReference type="GO" id="GO:0001228">
    <property type="term" value="F:DNA-binding transcription activator activity, RNA polymerase II-specific"/>
    <property type="evidence" value="ECO:0007669"/>
    <property type="project" value="TreeGrafter"/>
</dbReference>
<feature type="domain" description="C2H2-type" evidence="8">
    <location>
        <begin position="247"/>
        <end position="275"/>
    </location>
</feature>
<dbReference type="SUPFAM" id="SSF57667">
    <property type="entry name" value="beta-beta-alpha zinc fingers"/>
    <property type="match status" value="5"/>
</dbReference>
<reference evidence="9" key="1">
    <citation type="submission" date="2021-05" db="EMBL/GenBank/DDBJ databases">
        <authorList>
            <person name="Alioto T."/>
            <person name="Alioto T."/>
            <person name="Gomez Garrido J."/>
        </authorList>
    </citation>
    <scope>NUCLEOTIDE SEQUENCE</scope>
</reference>
<feature type="domain" description="C2H2-type" evidence="8">
    <location>
        <begin position="396"/>
        <end position="424"/>
    </location>
</feature>
<keyword evidence="5" id="KW-0862">Zinc</keyword>
<feature type="domain" description="C2H2-type" evidence="8">
    <location>
        <begin position="465"/>
        <end position="493"/>
    </location>
</feature>
<keyword evidence="2" id="KW-0479">Metal-binding</keyword>
<keyword evidence="6" id="KW-0539">Nucleus</keyword>
<dbReference type="GO" id="GO:0005634">
    <property type="term" value="C:nucleus"/>
    <property type="evidence" value="ECO:0007669"/>
    <property type="project" value="UniProtKB-SubCell"/>
</dbReference>